<evidence type="ECO:0000313" key="3">
    <source>
        <dbReference type="EMBL" id="CAG4952626.1"/>
    </source>
</evidence>
<dbReference type="PANTHER" id="PTHR12243">
    <property type="entry name" value="MADF DOMAIN TRANSCRIPTION FACTOR"/>
    <property type="match status" value="1"/>
</dbReference>
<feature type="compositionally biased region" description="Low complexity" evidence="1">
    <location>
        <begin position="133"/>
        <end position="150"/>
    </location>
</feature>
<evidence type="ECO:0000256" key="1">
    <source>
        <dbReference type="SAM" id="MobiDB-lite"/>
    </source>
</evidence>
<dbReference type="InterPro" id="IPR039353">
    <property type="entry name" value="TF_Adf1"/>
</dbReference>
<dbReference type="InterPro" id="IPR006578">
    <property type="entry name" value="MADF-dom"/>
</dbReference>
<evidence type="ECO:0000313" key="4">
    <source>
        <dbReference type="Proteomes" id="UP000691718"/>
    </source>
</evidence>
<feature type="compositionally biased region" description="Polar residues" evidence="1">
    <location>
        <begin position="282"/>
        <end position="297"/>
    </location>
</feature>
<dbReference type="EMBL" id="CAJQZP010000287">
    <property type="protein sequence ID" value="CAG4952626.1"/>
    <property type="molecule type" value="Genomic_DNA"/>
</dbReference>
<dbReference type="OrthoDB" id="8062432at2759"/>
<feature type="compositionally biased region" description="Low complexity" evidence="1">
    <location>
        <begin position="267"/>
        <end position="278"/>
    </location>
</feature>
<feature type="compositionally biased region" description="Basic and acidic residues" evidence="1">
    <location>
        <begin position="120"/>
        <end position="129"/>
    </location>
</feature>
<protein>
    <submittedName>
        <fullName evidence="3">(apollo) hypothetical protein</fullName>
    </submittedName>
</protein>
<dbReference type="AlphaFoldDB" id="A0A8S3WCT6"/>
<feature type="region of interest" description="Disordered" evidence="1">
    <location>
        <begin position="259"/>
        <end position="297"/>
    </location>
</feature>
<dbReference type="PANTHER" id="PTHR12243:SF67">
    <property type="entry name" value="COREPRESSOR OF PANGOLIN, ISOFORM A-RELATED"/>
    <property type="match status" value="1"/>
</dbReference>
<reference evidence="3" key="1">
    <citation type="submission" date="2021-04" db="EMBL/GenBank/DDBJ databases">
        <authorList>
            <person name="Tunstrom K."/>
        </authorList>
    </citation>
    <scope>NUCLEOTIDE SEQUENCE</scope>
</reference>
<evidence type="ECO:0000259" key="2">
    <source>
        <dbReference type="PROSITE" id="PS51029"/>
    </source>
</evidence>
<organism evidence="3 4">
    <name type="scientific">Parnassius apollo</name>
    <name type="common">Apollo butterfly</name>
    <name type="synonym">Papilio apollo</name>
    <dbReference type="NCBI Taxonomy" id="110799"/>
    <lineage>
        <taxon>Eukaryota</taxon>
        <taxon>Metazoa</taxon>
        <taxon>Ecdysozoa</taxon>
        <taxon>Arthropoda</taxon>
        <taxon>Hexapoda</taxon>
        <taxon>Insecta</taxon>
        <taxon>Pterygota</taxon>
        <taxon>Neoptera</taxon>
        <taxon>Endopterygota</taxon>
        <taxon>Lepidoptera</taxon>
        <taxon>Glossata</taxon>
        <taxon>Ditrysia</taxon>
        <taxon>Papilionoidea</taxon>
        <taxon>Papilionidae</taxon>
        <taxon>Parnassiinae</taxon>
        <taxon>Parnassini</taxon>
        <taxon>Parnassius</taxon>
        <taxon>Parnassius</taxon>
    </lineage>
</organism>
<dbReference type="Proteomes" id="UP000691718">
    <property type="component" value="Unassembled WGS sequence"/>
</dbReference>
<sequence>MDEVALISFVQQYEELCNLRHPHYMNQQRRDNIWEEIGEQMNDTGSVCRERRTRIRENYRKALSLRKTKSGQAANKLKPPKYNKELSFLFPYINDEEHGVSNISVPARETPSSFVSPHSESGDDSRHSESPLPRYTPIRPSSRTSSHRSTGNPTTSVATVVKDYLAEQKHQSHTSAQKLETLNEKDATSVPIETVHSPVMDLFTLPLNPVQNTTIVESTISGQPHFTNKEIRSRQQTSYISPTTSAITPAVSHFTNAKTERPPIAPTTSTVTSGVSHHTNTETVHSSITPTTSTMTNEESRITNEEILHSNITLTIPRQVMRPILPTHQITILNDQVLNASYDNDSCEVDEELKKYVVFK</sequence>
<dbReference type="SMART" id="SM00595">
    <property type="entry name" value="MADF"/>
    <property type="match status" value="1"/>
</dbReference>
<gene>
    <name evidence="3" type="ORF">PAPOLLO_LOCUS4670</name>
</gene>
<feature type="domain" description="MADF" evidence="2">
    <location>
        <begin position="5"/>
        <end position="94"/>
    </location>
</feature>
<comment type="caution">
    <text evidence="3">The sequence shown here is derived from an EMBL/GenBank/DDBJ whole genome shotgun (WGS) entry which is preliminary data.</text>
</comment>
<feature type="compositionally biased region" description="Polar residues" evidence="1">
    <location>
        <begin position="110"/>
        <end position="119"/>
    </location>
</feature>
<proteinExistence type="predicted"/>
<name>A0A8S3WCT6_PARAO</name>
<dbReference type="Pfam" id="PF10545">
    <property type="entry name" value="MADF_DNA_bdg"/>
    <property type="match status" value="1"/>
</dbReference>
<keyword evidence="4" id="KW-1185">Reference proteome</keyword>
<dbReference type="PROSITE" id="PS51029">
    <property type="entry name" value="MADF"/>
    <property type="match status" value="1"/>
</dbReference>
<accession>A0A8S3WCT6</accession>
<feature type="region of interest" description="Disordered" evidence="1">
    <location>
        <begin position="107"/>
        <end position="155"/>
    </location>
</feature>